<comment type="caution">
    <text evidence="2">The sequence shown here is derived from an EMBL/GenBank/DDBJ whole genome shotgun (WGS) entry which is preliminary data.</text>
</comment>
<evidence type="ECO:0000313" key="2">
    <source>
        <dbReference type="EMBL" id="KAJ1213605.1"/>
    </source>
</evidence>
<gene>
    <name evidence="2" type="ORF">NDU88_001238</name>
</gene>
<sequence length="118" mass="12401">MASIEQGCPHPRWWPAGETGIPGRAEDPGTKQHRIPFSGAAGAAEGHSRATGGPSCRGDRPGLVRGFPTLEAEAKPRPRSGANEKVARGIEEGGCADTWREKPPSHLSPPPPPPSWNA</sequence>
<name>A0AAV7WHU6_PLEWA</name>
<dbReference type="AlphaFoldDB" id="A0AAV7WHU6"/>
<keyword evidence="3" id="KW-1185">Reference proteome</keyword>
<reference evidence="2" key="1">
    <citation type="journal article" date="2022" name="bioRxiv">
        <title>Sequencing and chromosome-scale assembly of the giantPleurodeles waltlgenome.</title>
        <authorList>
            <person name="Brown T."/>
            <person name="Elewa A."/>
            <person name="Iarovenko S."/>
            <person name="Subramanian E."/>
            <person name="Araus A.J."/>
            <person name="Petzold A."/>
            <person name="Susuki M."/>
            <person name="Suzuki K.-i.T."/>
            <person name="Hayashi T."/>
            <person name="Toyoda A."/>
            <person name="Oliveira C."/>
            <person name="Osipova E."/>
            <person name="Leigh N.D."/>
            <person name="Simon A."/>
            <person name="Yun M.H."/>
        </authorList>
    </citation>
    <scope>NUCLEOTIDE SEQUENCE</scope>
    <source>
        <strain evidence="2">20211129_DDA</strain>
        <tissue evidence="2">Liver</tissue>
    </source>
</reference>
<proteinExistence type="predicted"/>
<protein>
    <submittedName>
        <fullName evidence="2">Uncharacterized protein</fullName>
    </submittedName>
</protein>
<feature type="region of interest" description="Disordered" evidence="1">
    <location>
        <begin position="1"/>
        <end position="118"/>
    </location>
</feature>
<dbReference type="EMBL" id="JANPWB010000001">
    <property type="protein sequence ID" value="KAJ1213605.1"/>
    <property type="molecule type" value="Genomic_DNA"/>
</dbReference>
<feature type="compositionally biased region" description="Pro residues" evidence="1">
    <location>
        <begin position="106"/>
        <end position="118"/>
    </location>
</feature>
<evidence type="ECO:0000256" key="1">
    <source>
        <dbReference type="SAM" id="MobiDB-lite"/>
    </source>
</evidence>
<evidence type="ECO:0000313" key="3">
    <source>
        <dbReference type="Proteomes" id="UP001066276"/>
    </source>
</evidence>
<organism evidence="2 3">
    <name type="scientific">Pleurodeles waltl</name>
    <name type="common">Iberian ribbed newt</name>
    <dbReference type="NCBI Taxonomy" id="8319"/>
    <lineage>
        <taxon>Eukaryota</taxon>
        <taxon>Metazoa</taxon>
        <taxon>Chordata</taxon>
        <taxon>Craniata</taxon>
        <taxon>Vertebrata</taxon>
        <taxon>Euteleostomi</taxon>
        <taxon>Amphibia</taxon>
        <taxon>Batrachia</taxon>
        <taxon>Caudata</taxon>
        <taxon>Salamandroidea</taxon>
        <taxon>Salamandridae</taxon>
        <taxon>Pleurodelinae</taxon>
        <taxon>Pleurodeles</taxon>
    </lineage>
</organism>
<dbReference type="Proteomes" id="UP001066276">
    <property type="component" value="Chromosome 1_1"/>
</dbReference>
<accession>A0AAV7WHU6</accession>